<comment type="caution">
    <text evidence="3">The sequence shown here is derived from an EMBL/GenBank/DDBJ whole genome shotgun (WGS) entry which is preliminary data.</text>
</comment>
<gene>
    <name evidence="3" type="ORF">IAA64_10035</name>
</gene>
<feature type="signal peptide" evidence="2">
    <location>
        <begin position="1"/>
        <end position="24"/>
    </location>
</feature>
<accession>A0A9D1TDX6</accession>
<protein>
    <recommendedName>
        <fullName evidence="5">Extracellular solute-binding protein</fullName>
    </recommendedName>
</protein>
<dbReference type="Gene3D" id="3.40.190.10">
    <property type="entry name" value="Periplasmic binding protein-like II"/>
    <property type="match status" value="1"/>
</dbReference>
<feature type="chain" id="PRO_5038920171" description="Extracellular solute-binding protein" evidence="2">
    <location>
        <begin position="25"/>
        <end position="738"/>
    </location>
</feature>
<evidence type="ECO:0000256" key="1">
    <source>
        <dbReference type="SAM" id="Coils"/>
    </source>
</evidence>
<keyword evidence="2" id="KW-0732">Signal</keyword>
<reference evidence="3" key="2">
    <citation type="journal article" date="2021" name="PeerJ">
        <title>Extensive microbial diversity within the chicken gut microbiome revealed by metagenomics and culture.</title>
        <authorList>
            <person name="Gilroy R."/>
            <person name="Ravi A."/>
            <person name="Getino M."/>
            <person name="Pursley I."/>
            <person name="Horton D.L."/>
            <person name="Alikhan N.F."/>
            <person name="Baker D."/>
            <person name="Gharbi K."/>
            <person name="Hall N."/>
            <person name="Watson M."/>
            <person name="Adriaenssens E.M."/>
            <person name="Foster-Nyarko E."/>
            <person name="Jarju S."/>
            <person name="Secka A."/>
            <person name="Antonio M."/>
            <person name="Oren A."/>
            <person name="Chaudhuri R.R."/>
            <person name="La Ragione R."/>
            <person name="Hildebrand F."/>
            <person name="Pallen M.J."/>
        </authorList>
    </citation>
    <scope>NUCLEOTIDE SEQUENCE</scope>
    <source>
        <strain evidence="3">CHK183-6373</strain>
    </source>
</reference>
<proteinExistence type="predicted"/>
<dbReference type="AlphaFoldDB" id="A0A9D1TDX6"/>
<dbReference type="Proteomes" id="UP000886884">
    <property type="component" value="Unassembled WGS sequence"/>
</dbReference>
<name>A0A9D1TDX6_9FIRM</name>
<evidence type="ECO:0000313" key="3">
    <source>
        <dbReference type="EMBL" id="HIV28302.1"/>
    </source>
</evidence>
<evidence type="ECO:0000256" key="2">
    <source>
        <dbReference type="SAM" id="SignalP"/>
    </source>
</evidence>
<dbReference type="EMBL" id="DVOT01000181">
    <property type="protein sequence ID" value="HIV28302.1"/>
    <property type="molecule type" value="Genomic_DNA"/>
</dbReference>
<dbReference type="SUPFAM" id="SSF53850">
    <property type="entry name" value="Periplasmic binding protein-like II"/>
    <property type="match status" value="1"/>
</dbReference>
<sequence length="738" mass="80594">MKKAILALLLLCILPLACAPPARAEESAMLFQSGVSGPIFPFEAEGALYALANGRLYALGENAAGEAIPVALEGELDLERAWLEFLAPVRLNGALYLLGRVGGNEGGAAYVAYGGLFSLKIADGAATAALQTRLDWDGIGADPRFSPALSCVFAQESTIYALLTDDAAQTRIAAFDAEEGSCTITAIDGLSCIAPYGQEGMLAALRSGELGQISYRDMRYAPLGAFPADAAGLFYDAPSGALYFYSEGALHSAPDMRLDAIETLSPLPLGTQIAALPSVTESHYSLADQRQVWQAPLRATAQEARKLVVEDRFDAPSDRAFYAFQAAHPGVVVERANDDATALSDMLNQSPETDVYLVKLIGSEYLPLFERGYMASLAPSETLAAHIAAMYPAMQEWLVREGEPVGMPLACYSMSLFGLNPEAFAQIGLTPQEYPQTWPELYALLERLPGLLTDAAGEITLFDGFTRAEFLRERLFLFMVESYLIQQRANGAPLRLDTPQFREMLSAYEAVDWDALQPFLAPAASSALVLPQVSALFRLWHDIGVTEGDYDAHFVPHPLGNAAGDAPVISMQMIIAFVNPYSREPELAMEYIEALAAELDEAFWIMTQPEQNTPVLNRTFELDMQRYDEAIASYTEQLERQSDAQRAAELEARLAEAQREKAEYEQTRKYFISPQSIAAYREAAQRMQFAPYTALSGNDPAGQAQSEIVQQYVQGLLSGEAFIATMDERFAMMELEGQ</sequence>
<evidence type="ECO:0000313" key="4">
    <source>
        <dbReference type="Proteomes" id="UP000886884"/>
    </source>
</evidence>
<evidence type="ECO:0008006" key="5">
    <source>
        <dbReference type="Google" id="ProtNLM"/>
    </source>
</evidence>
<reference evidence="3" key="1">
    <citation type="submission" date="2020-10" db="EMBL/GenBank/DDBJ databases">
        <authorList>
            <person name="Gilroy R."/>
        </authorList>
    </citation>
    <scope>NUCLEOTIDE SEQUENCE</scope>
    <source>
        <strain evidence="3">CHK183-6373</strain>
    </source>
</reference>
<organism evidence="3 4">
    <name type="scientific">Candidatus Ornithocaccomicrobium faecavium</name>
    <dbReference type="NCBI Taxonomy" id="2840890"/>
    <lineage>
        <taxon>Bacteria</taxon>
        <taxon>Bacillati</taxon>
        <taxon>Bacillota</taxon>
        <taxon>Clostridia</taxon>
        <taxon>Candidatus Ornithocaccomicrobium</taxon>
    </lineage>
</organism>
<keyword evidence="1" id="KW-0175">Coiled coil</keyword>
<feature type="coiled-coil region" evidence="1">
    <location>
        <begin position="624"/>
        <end position="667"/>
    </location>
</feature>